<dbReference type="GO" id="GO:0030509">
    <property type="term" value="P:BMP signaling pathway"/>
    <property type="evidence" value="ECO:0007669"/>
    <property type="project" value="TreeGrafter"/>
</dbReference>
<dbReference type="SUPFAM" id="SSF49879">
    <property type="entry name" value="SMAD/FHA domain"/>
    <property type="match status" value="1"/>
</dbReference>
<feature type="domain" description="MH2" evidence="3">
    <location>
        <begin position="84"/>
        <end position="302"/>
    </location>
</feature>
<dbReference type="GO" id="GO:0000981">
    <property type="term" value="F:DNA-binding transcription factor activity, RNA polymerase II-specific"/>
    <property type="evidence" value="ECO:0007669"/>
    <property type="project" value="TreeGrafter"/>
</dbReference>
<keyword evidence="1" id="KW-0805">Transcription regulation</keyword>
<dbReference type="Pfam" id="PF03166">
    <property type="entry name" value="MH2"/>
    <property type="match status" value="1"/>
</dbReference>
<proteinExistence type="predicted"/>
<dbReference type="GO" id="GO:0070411">
    <property type="term" value="F:I-SMAD binding"/>
    <property type="evidence" value="ECO:0007669"/>
    <property type="project" value="TreeGrafter"/>
</dbReference>
<dbReference type="GO" id="GO:0060395">
    <property type="term" value="P:SMAD protein signal transduction"/>
    <property type="evidence" value="ECO:0007669"/>
    <property type="project" value="TreeGrafter"/>
</dbReference>
<dbReference type="GO" id="GO:0051239">
    <property type="term" value="P:regulation of multicellular organismal process"/>
    <property type="evidence" value="ECO:0007669"/>
    <property type="project" value="UniProtKB-ARBA"/>
</dbReference>
<dbReference type="GO" id="GO:0000978">
    <property type="term" value="F:RNA polymerase II cis-regulatory region sequence-specific DNA binding"/>
    <property type="evidence" value="ECO:0007669"/>
    <property type="project" value="TreeGrafter"/>
</dbReference>
<sequence>MPTSQQHLYQQHQALQLQEQRMQTATSSNLPNLLVSHLQQLEPMFTDSLPNRSQAQHHQPHHAESRSVENTIQVLSSAFQSNQFVAVPSTSSDDNHKEVCCKPVPGKPYGNLLNAEFVVGNKLKVNSFEPPSCPVDSNWGCFVYYERETQIGRLQENGDVWVQVYTGRAIFVHSHYLDRESGRGAGDVVHKVYPGAKIKIFDLNNAKAILRQHMVACQMAREYLSGHKTPMDDLFRMYKKSKLDDEAKKGADDMKRFCVARISFVKGWGPDYRRRTISECPCWIEVKMNRAFQYLDELMHEI</sequence>
<comment type="caution">
    <text evidence="4">The sequence shown here is derived from an EMBL/GenBank/DDBJ whole genome shotgun (WGS) entry which is preliminary data.</text>
</comment>
<evidence type="ECO:0000256" key="1">
    <source>
        <dbReference type="ARBA" id="ARBA00023015"/>
    </source>
</evidence>
<dbReference type="PANTHER" id="PTHR13703:SF62">
    <property type="entry name" value="SMAD PROTEIN DAF-3"/>
    <property type="match status" value="1"/>
</dbReference>
<reference evidence="4" key="1">
    <citation type="submission" date="2021-06" db="EMBL/GenBank/DDBJ databases">
        <title>Parelaphostrongylus tenuis whole genome reference sequence.</title>
        <authorList>
            <person name="Garwood T.J."/>
            <person name="Larsen P.A."/>
            <person name="Fountain-Jones N.M."/>
            <person name="Garbe J.R."/>
            <person name="Macchietto M.G."/>
            <person name="Kania S.A."/>
            <person name="Gerhold R.W."/>
            <person name="Richards J.E."/>
            <person name="Wolf T.M."/>
        </authorList>
    </citation>
    <scope>NUCLEOTIDE SEQUENCE</scope>
    <source>
        <strain evidence="4">MNPRO001-30</strain>
        <tissue evidence="4">Meninges</tissue>
    </source>
</reference>
<dbReference type="GO" id="GO:0009653">
    <property type="term" value="P:anatomical structure morphogenesis"/>
    <property type="evidence" value="ECO:0007669"/>
    <property type="project" value="TreeGrafter"/>
</dbReference>
<dbReference type="SMART" id="SM00524">
    <property type="entry name" value="DWB"/>
    <property type="match status" value="1"/>
</dbReference>
<gene>
    <name evidence="4" type="primary">SMAD4_2</name>
    <name evidence="4" type="ORF">KIN20_017294</name>
</gene>
<dbReference type="PROSITE" id="PS51076">
    <property type="entry name" value="MH2"/>
    <property type="match status" value="1"/>
</dbReference>
<dbReference type="GO" id="GO:0009791">
    <property type="term" value="P:post-embryonic development"/>
    <property type="evidence" value="ECO:0007669"/>
    <property type="project" value="UniProtKB-ARBA"/>
</dbReference>
<dbReference type="InterPro" id="IPR008984">
    <property type="entry name" value="SMAD_FHA_dom_sf"/>
</dbReference>
<dbReference type="Gene3D" id="2.60.200.10">
    <property type="match status" value="1"/>
</dbReference>
<dbReference type="GO" id="GO:0050793">
    <property type="term" value="P:regulation of developmental process"/>
    <property type="evidence" value="ECO:0007669"/>
    <property type="project" value="UniProtKB-ARBA"/>
</dbReference>
<dbReference type="PANTHER" id="PTHR13703">
    <property type="entry name" value="SMAD"/>
    <property type="match status" value="1"/>
</dbReference>
<keyword evidence="2" id="KW-0804">Transcription</keyword>
<accession>A0AAD5N0N1</accession>
<evidence type="ECO:0000313" key="4">
    <source>
        <dbReference type="EMBL" id="KAJ1358777.1"/>
    </source>
</evidence>
<dbReference type="GO" id="GO:0071144">
    <property type="term" value="C:heteromeric SMAD protein complex"/>
    <property type="evidence" value="ECO:0007669"/>
    <property type="project" value="TreeGrafter"/>
</dbReference>
<dbReference type="InterPro" id="IPR001132">
    <property type="entry name" value="SMAD_dom_Dwarfin-type"/>
</dbReference>
<evidence type="ECO:0000259" key="3">
    <source>
        <dbReference type="PROSITE" id="PS51076"/>
    </source>
</evidence>
<keyword evidence="5" id="KW-1185">Reference proteome</keyword>
<dbReference type="Proteomes" id="UP001196413">
    <property type="component" value="Unassembled WGS sequence"/>
</dbReference>
<dbReference type="InterPro" id="IPR017855">
    <property type="entry name" value="SMAD-like_dom_sf"/>
</dbReference>
<evidence type="ECO:0000256" key="2">
    <source>
        <dbReference type="ARBA" id="ARBA00023163"/>
    </source>
</evidence>
<evidence type="ECO:0000313" key="5">
    <source>
        <dbReference type="Proteomes" id="UP001196413"/>
    </source>
</evidence>
<dbReference type="GO" id="GO:0030154">
    <property type="term" value="P:cell differentiation"/>
    <property type="evidence" value="ECO:0007669"/>
    <property type="project" value="TreeGrafter"/>
</dbReference>
<name>A0AAD5N0N1_PARTN</name>
<dbReference type="AlphaFoldDB" id="A0AAD5N0N1"/>
<organism evidence="4 5">
    <name type="scientific">Parelaphostrongylus tenuis</name>
    <name type="common">Meningeal worm</name>
    <dbReference type="NCBI Taxonomy" id="148309"/>
    <lineage>
        <taxon>Eukaryota</taxon>
        <taxon>Metazoa</taxon>
        <taxon>Ecdysozoa</taxon>
        <taxon>Nematoda</taxon>
        <taxon>Chromadorea</taxon>
        <taxon>Rhabditida</taxon>
        <taxon>Rhabditina</taxon>
        <taxon>Rhabditomorpha</taxon>
        <taxon>Strongyloidea</taxon>
        <taxon>Metastrongylidae</taxon>
        <taxon>Parelaphostrongylus</taxon>
    </lineage>
</organism>
<dbReference type="InterPro" id="IPR013790">
    <property type="entry name" value="Dwarfin"/>
</dbReference>
<dbReference type="EMBL" id="JAHQIW010003468">
    <property type="protein sequence ID" value="KAJ1358777.1"/>
    <property type="molecule type" value="Genomic_DNA"/>
</dbReference>
<protein>
    <submittedName>
        <fullName evidence="4">Mothers against decapentaplegic 4</fullName>
    </submittedName>
</protein>